<comment type="subcellular location">
    <subcellularLocation>
        <location evidence="1">Mitochondrion inner membrane</location>
        <topology evidence="1">Single-pass membrane protein</topology>
    </subcellularLocation>
</comment>
<evidence type="ECO:0000256" key="7">
    <source>
        <dbReference type="ARBA" id="ARBA00023128"/>
    </source>
</evidence>
<reference evidence="10" key="2">
    <citation type="journal article" date="2018" name="Environ. Sci. Technol.">
        <title>The Toxicogenome of Hyalella azteca: A Model for Sediment Ecotoxicology and Evolutionary Toxicology.</title>
        <authorList>
            <person name="Poynton H.C."/>
            <person name="Hasenbein S."/>
            <person name="Benoit J.B."/>
            <person name="Sepulveda M.S."/>
            <person name="Poelchau M.F."/>
            <person name="Hughes D.S.T."/>
            <person name="Murali S.C."/>
            <person name="Chen S."/>
            <person name="Glastad K.M."/>
            <person name="Goodisman M.A.D."/>
            <person name="Werren J.H."/>
            <person name="Vineis J.H."/>
            <person name="Bowen J.L."/>
            <person name="Friedrich M."/>
            <person name="Jones J."/>
            <person name="Robertson H.M."/>
            <person name="Feyereisen R."/>
            <person name="Mechler-Hickson A."/>
            <person name="Mathers N."/>
            <person name="Lee C.E."/>
            <person name="Colbourne J.K."/>
            <person name="Biales A."/>
            <person name="Johnston J.S."/>
            <person name="Wellborn G.A."/>
            <person name="Rosendale A.J."/>
            <person name="Cridge A.G."/>
            <person name="Munoz-Torres M.C."/>
            <person name="Bain P.A."/>
            <person name="Manny A.R."/>
            <person name="Major K.M."/>
            <person name="Lambert F.N."/>
            <person name="Vulpe C.D."/>
            <person name="Tuck P."/>
            <person name="Blalock B.J."/>
            <person name="Lin Y.Y."/>
            <person name="Smith M.E."/>
            <person name="Ochoa-Acuna H."/>
            <person name="Chen M.M."/>
            <person name="Childers C.P."/>
            <person name="Qu J."/>
            <person name="Dugan S."/>
            <person name="Lee S.L."/>
            <person name="Chao H."/>
            <person name="Dinh H."/>
            <person name="Han Y."/>
            <person name="Doddapaneni H."/>
            <person name="Worley K.C."/>
            <person name="Muzny D.M."/>
            <person name="Gibbs R.A."/>
            <person name="Richards S."/>
        </authorList>
    </citation>
    <scope>NUCLEOTIDE SEQUENCE</scope>
    <source>
        <strain evidence="10">HAZT.00-mixed</strain>
        <tissue evidence="10">Whole organism</tissue>
    </source>
</reference>
<evidence type="ECO:0000256" key="4">
    <source>
        <dbReference type="ARBA" id="ARBA00022692"/>
    </source>
</evidence>
<reference evidence="10" key="3">
    <citation type="submission" date="2019-06" db="EMBL/GenBank/DDBJ databases">
        <authorList>
            <person name="Poynton C."/>
            <person name="Hasenbein S."/>
            <person name="Benoit J.B."/>
            <person name="Sepulveda M.S."/>
            <person name="Poelchau M.F."/>
            <person name="Murali S.C."/>
            <person name="Chen S."/>
            <person name="Glastad K.M."/>
            <person name="Werren J.H."/>
            <person name="Vineis J.H."/>
            <person name="Bowen J.L."/>
            <person name="Friedrich M."/>
            <person name="Jones J."/>
            <person name="Robertson H.M."/>
            <person name="Feyereisen R."/>
            <person name="Mechler-Hickson A."/>
            <person name="Mathers N."/>
            <person name="Lee C.E."/>
            <person name="Colbourne J.K."/>
            <person name="Biales A."/>
            <person name="Johnston J.S."/>
            <person name="Wellborn G.A."/>
            <person name="Rosendale A.J."/>
            <person name="Cridge A.G."/>
            <person name="Munoz-Torres M.C."/>
            <person name="Bain P.A."/>
            <person name="Manny A.R."/>
            <person name="Major K.M."/>
            <person name="Lambert F.N."/>
            <person name="Vulpe C.D."/>
            <person name="Tuck P."/>
            <person name="Blalock B.J."/>
            <person name="Lin Y.-Y."/>
            <person name="Smith M.E."/>
            <person name="Ochoa-Acuna H."/>
            <person name="Chen M.-J.M."/>
            <person name="Childers C.P."/>
            <person name="Qu J."/>
            <person name="Dugan S."/>
            <person name="Lee S.L."/>
            <person name="Chao H."/>
            <person name="Dinh H."/>
            <person name="Han Y."/>
            <person name="Doddapaneni H."/>
            <person name="Worley K.C."/>
            <person name="Muzny D.M."/>
            <person name="Gibbs R.A."/>
            <person name="Richards S."/>
        </authorList>
    </citation>
    <scope>NUCLEOTIDE SEQUENCE</scope>
    <source>
        <strain evidence="10">HAZT.00-mixed</strain>
        <tissue evidence="10">Whole organism</tissue>
    </source>
</reference>
<evidence type="ECO:0000256" key="6">
    <source>
        <dbReference type="ARBA" id="ARBA00022989"/>
    </source>
</evidence>
<dbReference type="EMBL" id="JQDR03016078">
    <property type="protein sequence ID" value="KAA0185734.1"/>
    <property type="molecule type" value="Genomic_DNA"/>
</dbReference>
<dbReference type="PANTHER" id="PTHR48416:SF1">
    <property type="entry name" value="CYTOCHROME C OXIDASE SUBUNIT 6C"/>
    <property type="match status" value="1"/>
</dbReference>
<comment type="similarity">
    <text evidence="3">Belongs to the cytochrome c oxidase subunit 6c family.</text>
</comment>
<sequence length="88" mass="9967">MFIVYCFVAGVMSIAKPQLRGLLASHIKRNIAISTFASIAAAAGYYYGVAKPRKQKYAEFYKNYDEAKSFERQRKTGLFQACPLEDED</sequence>
<reference evidence="10" key="1">
    <citation type="submission" date="2014-08" db="EMBL/GenBank/DDBJ databases">
        <authorList>
            <person name="Murali S."/>
            <person name="Richards S."/>
            <person name="Bandaranaike D."/>
            <person name="Bellair M."/>
            <person name="Blankenburg K."/>
            <person name="Chao H."/>
            <person name="Dinh H."/>
            <person name="Doddapaneni H."/>
            <person name="Dugan-Rocha S."/>
            <person name="Elkadiri S."/>
            <person name="Gnanaolivu R."/>
            <person name="Hughes D."/>
            <person name="Lee S."/>
            <person name="Li M."/>
            <person name="Ming W."/>
            <person name="Munidasa M."/>
            <person name="Muniz J."/>
            <person name="Nguyen L."/>
            <person name="Osuji N."/>
            <person name="Pu L.-L."/>
            <person name="Puazo M."/>
            <person name="Skinner E."/>
            <person name="Qu C."/>
            <person name="Quiroz J."/>
            <person name="Raj R."/>
            <person name="Weissenberger G."/>
            <person name="Xin Y."/>
            <person name="Zou X."/>
            <person name="Han Y."/>
            <person name="Worley K."/>
            <person name="Muzny D."/>
            <person name="Gibbs R."/>
        </authorList>
    </citation>
    <scope>NUCLEOTIDE SEQUENCE</scope>
    <source>
        <strain evidence="10">HAZT.00-mixed</strain>
        <tissue evidence="10">Whole organism</tissue>
    </source>
</reference>
<keyword evidence="8 9" id="KW-0472">Membrane</keyword>
<accession>A0A6A0GRI7</accession>
<dbReference type="CDD" id="cd22901">
    <property type="entry name" value="CcO_VIc"/>
    <property type="match status" value="1"/>
</dbReference>
<dbReference type="Pfam" id="PF02937">
    <property type="entry name" value="COX6C"/>
    <property type="match status" value="1"/>
</dbReference>
<evidence type="ECO:0000256" key="1">
    <source>
        <dbReference type="ARBA" id="ARBA00004434"/>
    </source>
</evidence>
<evidence type="ECO:0000256" key="8">
    <source>
        <dbReference type="ARBA" id="ARBA00023136"/>
    </source>
</evidence>
<proteinExistence type="inferred from homology"/>
<evidence type="ECO:0000256" key="5">
    <source>
        <dbReference type="ARBA" id="ARBA00022792"/>
    </source>
</evidence>
<dbReference type="InterPro" id="IPR051389">
    <property type="entry name" value="Cytochrome_c_oxidase_VIc"/>
</dbReference>
<feature type="transmembrane region" description="Helical" evidence="9">
    <location>
        <begin position="31"/>
        <end position="49"/>
    </location>
</feature>
<organism evidence="10">
    <name type="scientific">Hyalella azteca</name>
    <name type="common">Amphipod</name>
    <dbReference type="NCBI Taxonomy" id="294128"/>
    <lineage>
        <taxon>Eukaryota</taxon>
        <taxon>Metazoa</taxon>
        <taxon>Ecdysozoa</taxon>
        <taxon>Arthropoda</taxon>
        <taxon>Crustacea</taxon>
        <taxon>Multicrustacea</taxon>
        <taxon>Malacostraca</taxon>
        <taxon>Eumalacostraca</taxon>
        <taxon>Peracarida</taxon>
        <taxon>Amphipoda</taxon>
        <taxon>Senticaudata</taxon>
        <taxon>Talitrida</taxon>
        <taxon>Talitroidea</taxon>
        <taxon>Hyalellidae</taxon>
        <taxon>Hyalella</taxon>
    </lineage>
</organism>
<keyword evidence="4 9" id="KW-0812">Transmembrane</keyword>
<gene>
    <name evidence="10" type="ORF">HAZT_HAZT005942</name>
</gene>
<dbReference type="Gene3D" id="4.10.93.10">
    <property type="entry name" value="Mitochondrial cytochrome c oxidase subunit VIc/VIIs"/>
    <property type="match status" value="1"/>
</dbReference>
<dbReference type="InterPro" id="IPR037169">
    <property type="entry name" value="Cytochrome_c_oxidase_VIc_sf"/>
</dbReference>
<dbReference type="PANTHER" id="PTHR48416">
    <property type="entry name" value="CYTOCHROME C OXIDASE SUBUNIT 6C"/>
    <property type="match status" value="1"/>
</dbReference>
<evidence type="ECO:0000256" key="2">
    <source>
        <dbReference type="ARBA" id="ARBA00004673"/>
    </source>
</evidence>
<dbReference type="AlphaFoldDB" id="A0A6A0GRI7"/>
<dbReference type="GO" id="GO:0005743">
    <property type="term" value="C:mitochondrial inner membrane"/>
    <property type="evidence" value="ECO:0007669"/>
    <property type="project" value="UniProtKB-SubCell"/>
</dbReference>
<evidence type="ECO:0000256" key="9">
    <source>
        <dbReference type="SAM" id="Phobius"/>
    </source>
</evidence>
<comment type="caution">
    <text evidence="10">The sequence shown here is derived from an EMBL/GenBank/DDBJ whole genome shotgun (WGS) entry which is preliminary data.</text>
</comment>
<name>A0A6A0GRI7_HYAAZ</name>
<comment type="pathway">
    <text evidence="2">Energy metabolism; oxidative phosphorylation.</text>
</comment>
<evidence type="ECO:0000256" key="3">
    <source>
        <dbReference type="ARBA" id="ARBA00007204"/>
    </source>
</evidence>
<keyword evidence="7" id="KW-0496">Mitochondrion</keyword>
<keyword evidence="5" id="KW-0999">Mitochondrion inner membrane</keyword>
<keyword evidence="6 9" id="KW-1133">Transmembrane helix</keyword>
<protein>
    <submittedName>
        <fullName evidence="10">Uncharacterized protein</fullName>
    </submittedName>
</protein>
<dbReference type="InterPro" id="IPR034884">
    <property type="entry name" value="Cytochrome_c_oxidase_VIc/VIIs"/>
</dbReference>
<dbReference type="SUPFAM" id="SSF81415">
    <property type="entry name" value="Mitochondrial cytochrome c oxidase subunit VIc"/>
    <property type="match status" value="1"/>
</dbReference>
<evidence type="ECO:0000313" key="10">
    <source>
        <dbReference type="EMBL" id="KAA0185734.1"/>
    </source>
</evidence>
<dbReference type="Proteomes" id="UP000711488">
    <property type="component" value="Unassembled WGS sequence"/>
</dbReference>